<dbReference type="Proteomes" id="UP000276128">
    <property type="component" value="Unassembled WGS sequence"/>
</dbReference>
<dbReference type="OrthoDB" id="9813413at2"/>
<reference evidence="5 6" key="1">
    <citation type="submission" date="2018-12" db="EMBL/GenBank/DDBJ databases">
        <title>Bacillus ochoae sp. nov., Paenibacillus whitsoniae sp. nov., Paenibacillus spiritus sp. nov. Isolated from the Mars Exploration Rover during spacecraft assembly.</title>
        <authorList>
            <person name="Seuylemezian A."/>
            <person name="Vaishampayan P."/>
        </authorList>
    </citation>
    <scope>NUCLEOTIDE SEQUENCE [LARGE SCALE GENOMIC DNA]</scope>
    <source>
        <strain evidence="5 6">MER 54</strain>
    </source>
</reference>
<proteinExistence type="predicted"/>
<sequence length="278" mass="31203">MNQFSKHGPIYHLPPIGEPPPLSVQFLGINYCEHDYRNVRELASITVVGYVLSGQGSLQVNAQSYTAGEGDVFILPAGCSHDVAPDPRHTGQWSYIWLNVSGSWILKLLDAYQLTAQLVTPGNGLGPLFHEAIEGAVHRSVNEMQAELQVMLMRIIVTLSSLQRQRGALLSPAVQAIQHYLDNHILQGFDPLELAEQVGMSARHMNRLFRKEIGTTVYQYILGKKMESAKLMLLDTPLTISEIGYRLGYNDPHYFSNLFQSKIGVRPSDFRKRLEESR</sequence>
<keyword evidence="3" id="KW-0804">Transcription</keyword>
<dbReference type="InterPro" id="IPR020449">
    <property type="entry name" value="Tscrpt_reg_AraC-type_HTH"/>
</dbReference>
<evidence type="ECO:0000313" key="5">
    <source>
        <dbReference type="EMBL" id="RTE09368.1"/>
    </source>
</evidence>
<evidence type="ECO:0000256" key="1">
    <source>
        <dbReference type="ARBA" id="ARBA00023015"/>
    </source>
</evidence>
<accession>A0A430JEA3</accession>
<dbReference type="InterPro" id="IPR009057">
    <property type="entry name" value="Homeodomain-like_sf"/>
</dbReference>
<evidence type="ECO:0000259" key="4">
    <source>
        <dbReference type="PROSITE" id="PS01124"/>
    </source>
</evidence>
<dbReference type="PANTHER" id="PTHR43280">
    <property type="entry name" value="ARAC-FAMILY TRANSCRIPTIONAL REGULATOR"/>
    <property type="match status" value="1"/>
</dbReference>
<comment type="caution">
    <text evidence="5">The sequence shown here is derived from an EMBL/GenBank/DDBJ whole genome shotgun (WGS) entry which is preliminary data.</text>
</comment>
<protein>
    <submittedName>
        <fullName evidence="5">AraC family transcriptional regulator</fullName>
    </submittedName>
</protein>
<feature type="domain" description="HTH araC/xylS-type" evidence="4">
    <location>
        <begin position="175"/>
        <end position="273"/>
    </location>
</feature>
<keyword evidence="1" id="KW-0805">Transcription regulation</keyword>
<evidence type="ECO:0000313" key="6">
    <source>
        <dbReference type="Proteomes" id="UP000276128"/>
    </source>
</evidence>
<dbReference type="SUPFAM" id="SSF51215">
    <property type="entry name" value="Regulatory protein AraC"/>
    <property type="match status" value="1"/>
</dbReference>
<dbReference type="InterPro" id="IPR018060">
    <property type="entry name" value="HTH_AraC"/>
</dbReference>
<organism evidence="5 6">
    <name type="scientific">Paenibacillus whitsoniae</name>
    <dbReference type="NCBI Taxonomy" id="2496558"/>
    <lineage>
        <taxon>Bacteria</taxon>
        <taxon>Bacillati</taxon>
        <taxon>Bacillota</taxon>
        <taxon>Bacilli</taxon>
        <taxon>Bacillales</taxon>
        <taxon>Paenibacillaceae</taxon>
        <taxon>Paenibacillus</taxon>
    </lineage>
</organism>
<dbReference type="Pfam" id="PF12833">
    <property type="entry name" value="HTH_18"/>
    <property type="match status" value="1"/>
</dbReference>
<dbReference type="PROSITE" id="PS01124">
    <property type="entry name" value="HTH_ARAC_FAMILY_2"/>
    <property type="match status" value="1"/>
</dbReference>
<evidence type="ECO:0000256" key="2">
    <source>
        <dbReference type="ARBA" id="ARBA00023125"/>
    </source>
</evidence>
<dbReference type="GO" id="GO:0003700">
    <property type="term" value="F:DNA-binding transcription factor activity"/>
    <property type="evidence" value="ECO:0007669"/>
    <property type="project" value="InterPro"/>
</dbReference>
<dbReference type="RefSeq" id="WP_126141731.1">
    <property type="nucleotide sequence ID" value="NZ_RXHU01000034.1"/>
</dbReference>
<dbReference type="InterPro" id="IPR037923">
    <property type="entry name" value="HTH-like"/>
</dbReference>
<dbReference type="InterPro" id="IPR003313">
    <property type="entry name" value="AraC-bd"/>
</dbReference>
<dbReference type="GO" id="GO:0043565">
    <property type="term" value="F:sequence-specific DNA binding"/>
    <property type="evidence" value="ECO:0007669"/>
    <property type="project" value="InterPro"/>
</dbReference>
<dbReference type="PRINTS" id="PR00032">
    <property type="entry name" value="HTHARAC"/>
</dbReference>
<dbReference type="Pfam" id="PF02311">
    <property type="entry name" value="AraC_binding"/>
    <property type="match status" value="1"/>
</dbReference>
<dbReference type="SMART" id="SM00342">
    <property type="entry name" value="HTH_ARAC"/>
    <property type="match status" value="1"/>
</dbReference>
<keyword evidence="6" id="KW-1185">Reference proteome</keyword>
<evidence type="ECO:0000256" key="3">
    <source>
        <dbReference type="ARBA" id="ARBA00023163"/>
    </source>
</evidence>
<dbReference type="InterPro" id="IPR014710">
    <property type="entry name" value="RmlC-like_jellyroll"/>
</dbReference>
<dbReference type="PANTHER" id="PTHR43280:SF2">
    <property type="entry name" value="HTH-TYPE TRANSCRIPTIONAL REGULATOR EXSA"/>
    <property type="match status" value="1"/>
</dbReference>
<dbReference type="Gene3D" id="2.60.120.10">
    <property type="entry name" value="Jelly Rolls"/>
    <property type="match status" value="1"/>
</dbReference>
<dbReference type="AlphaFoldDB" id="A0A430JEA3"/>
<gene>
    <name evidence="5" type="ORF">EJQ19_13420</name>
</gene>
<dbReference type="EMBL" id="RXHU01000034">
    <property type="protein sequence ID" value="RTE09368.1"/>
    <property type="molecule type" value="Genomic_DNA"/>
</dbReference>
<name>A0A430JEA3_9BACL</name>
<dbReference type="Gene3D" id="1.10.10.60">
    <property type="entry name" value="Homeodomain-like"/>
    <property type="match status" value="2"/>
</dbReference>
<dbReference type="SUPFAM" id="SSF46689">
    <property type="entry name" value="Homeodomain-like"/>
    <property type="match status" value="2"/>
</dbReference>
<keyword evidence="2" id="KW-0238">DNA-binding</keyword>